<feature type="active site" evidence="3">
    <location>
        <position position="258"/>
    </location>
</feature>
<dbReference type="PANTHER" id="PTHR42804">
    <property type="entry name" value="ALDEHYDE DEHYDROGENASE"/>
    <property type="match status" value="1"/>
</dbReference>
<dbReference type="InterPro" id="IPR029510">
    <property type="entry name" value="Ald_DH_CS_GLU"/>
</dbReference>
<comment type="similarity">
    <text evidence="1 4">Belongs to the aldehyde dehydrogenase family.</text>
</comment>
<dbReference type="InterPro" id="IPR016163">
    <property type="entry name" value="Ald_DH_C"/>
</dbReference>
<dbReference type="Gene3D" id="3.40.309.10">
    <property type="entry name" value="Aldehyde Dehydrogenase, Chain A, domain 2"/>
    <property type="match status" value="1"/>
</dbReference>
<dbReference type="CDD" id="cd07089">
    <property type="entry name" value="ALDH_CddD-AldA-like"/>
    <property type="match status" value="1"/>
</dbReference>
<evidence type="ECO:0000256" key="4">
    <source>
        <dbReference type="RuleBase" id="RU003345"/>
    </source>
</evidence>
<evidence type="ECO:0000256" key="1">
    <source>
        <dbReference type="ARBA" id="ARBA00009986"/>
    </source>
</evidence>
<dbReference type="KEGG" id="fri:FraEuI1c_4321"/>
<evidence type="ECO:0000313" key="7">
    <source>
        <dbReference type="Proteomes" id="UP000002484"/>
    </source>
</evidence>
<dbReference type="InterPro" id="IPR016161">
    <property type="entry name" value="Ald_DH/histidinol_DH"/>
</dbReference>
<proteinExistence type="inferred from homology"/>
<dbReference type="Proteomes" id="UP000002484">
    <property type="component" value="Chromosome"/>
</dbReference>
<dbReference type="SUPFAM" id="SSF53720">
    <property type="entry name" value="ALDH-like"/>
    <property type="match status" value="1"/>
</dbReference>
<dbReference type="InterPro" id="IPR015590">
    <property type="entry name" value="Aldehyde_DH_dom"/>
</dbReference>
<protein>
    <submittedName>
        <fullName evidence="6">Aldehyde Dehydrogenase</fullName>
    </submittedName>
</protein>
<evidence type="ECO:0000256" key="3">
    <source>
        <dbReference type="PROSITE-ProRule" id="PRU10007"/>
    </source>
</evidence>
<reference evidence="6 7" key="1">
    <citation type="submission" date="2010-10" db="EMBL/GenBank/DDBJ databases">
        <title>Complete sequence of Frankia sp. EuI1c.</title>
        <authorList>
            <consortium name="US DOE Joint Genome Institute"/>
            <person name="Lucas S."/>
            <person name="Copeland A."/>
            <person name="Lapidus A."/>
            <person name="Cheng J.-F."/>
            <person name="Bruce D."/>
            <person name="Goodwin L."/>
            <person name="Pitluck S."/>
            <person name="Chertkov O."/>
            <person name="Detter J.C."/>
            <person name="Han C."/>
            <person name="Tapia R."/>
            <person name="Land M."/>
            <person name="Hauser L."/>
            <person name="Jeffries C."/>
            <person name="Kyrpides N."/>
            <person name="Ivanova N."/>
            <person name="Mikhailova N."/>
            <person name="Beauchemin N."/>
            <person name="Sen A."/>
            <person name="Sur S.A."/>
            <person name="Gtari M."/>
            <person name="Wall L."/>
            <person name="Tisa L."/>
            <person name="Woyke T."/>
        </authorList>
    </citation>
    <scope>NUCLEOTIDE SEQUENCE [LARGE SCALE GENOMIC DNA]</scope>
    <source>
        <strain evidence="7">DSM 45817 / CECT 9037 / EuI1c</strain>
    </source>
</reference>
<feature type="domain" description="Aldehyde dehydrogenase" evidence="5">
    <location>
        <begin position="14"/>
        <end position="482"/>
    </location>
</feature>
<dbReference type="InParanoid" id="E3JC10"/>
<dbReference type="RefSeq" id="WP_013425438.1">
    <property type="nucleotide sequence ID" value="NC_014666.1"/>
</dbReference>
<sequence>MSEHRMLINGRLVDAEGGRVFDNVNPATEEVLGVTADASRADMRGAVDAARAAFDESDWARDHAGRKKALLQLQAAIERETEELRAELVAEVGCPVLTTYGPQLDAPLKEALRWPAEQIESFGWTRTLPAKDAFGMGYPSAREVWKEPVGVVGVVTPWNFPFEIALNKLGPILAMGNTCVLKPAPDTPWNTTRLGRLIAEHTDIPPGVVNIVPSSDHLVGEVLSTSPLVDMIAFTGSTVTGRRIMAAAAETVKPTFLELGGKSVNLLLDDADFTQAIPGAAMVCMHAGQGCAMPTRLLVPHSRYDEAIELATAAFAGVKYGDPTDPSVLQGPQVSRRQQERVLGYIEKGRAEGARVVLGGGVPKDLDRGFFVEPTLFADVTPGMTIAQEEIFGPVLVVIGFEDDDDAVRIANDSVYGLSGVIMSADLDRAKNVARRIRTGTLGLNGGLWYGADAPFGGYKQSGIGRQCGIEGLEIFTETKTVGWPA</sequence>
<keyword evidence="7" id="KW-1185">Reference proteome</keyword>
<evidence type="ECO:0000259" key="5">
    <source>
        <dbReference type="Pfam" id="PF00171"/>
    </source>
</evidence>
<dbReference type="eggNOG" id="COG1012">
    <property type="taxonomic scope" value="Bacteria"/>
</dbReference>
<name>E3JC10_PSEI1</name>
<dbReference type="FunCoup" id="E3JC10">
    <property type="interactions" value="212"/>
</dbReference>
<keyword evidence="2 4" id="KW-0560">Oxidoreductase</keyword>
<dbReference type="PROSITE" id="PS00687">
    <property type="entry name" value="ALDEHYDE_DEHYDR_GLU"/>
    <property type="match status" value="1"/>
</dbReference>
<dbReference type="HOGENOM" id="CLU_005391_0_0_11"/>
<dbReference type="AlphaFoldDB" id="E3JC10"/>
<dbReference type="GO" id="GO:0016620">
    <property type="term" value="F:oxidoreductase activity, acting on the aldehyde or oxo group of donors, NAD or NADP as acceptor"/>
    <property type="evidence" value="ECO:0007669"/>
    <property type="project" value="InterPro"/>
</dbReference>
<evidence type="ECO:0000256" key="2">
    <source>
        <dbReference type="ARBA" id="ARBA00023002"/>
    </source>
</evidence>
<dbReference type="PANTHER" id="PTHR42804:SF1">
    <property type="entry name" value="ALDEHYDE DEHYDROGENASE-RELATED"/>
    <property type="match status" value="1"/>
</dbReference>
<gene>
    <name evidence="6" type="ordered locus">FraEuI1c_4321</name>
</gene>
<evidence type="ECO:0000313" key="6">
    <source>
        <dbReference type="EMBL" id="ADP82320.1"/>
    </source>
</evidence>
<dbReference type="InterPro" id="IPR016162">
    <property type="entry name" value="Ald_DH_N"/>
</dbReference>
<accession>E3JC10</accession>
<dbReference type="Gene3D" id="3.40.605.10">
    <property type="entry name" value="Aldehyde Dehydrogenase, Chain A, domain 1"/>
    <property type="match status" value="1"/>
</dbReference>
<organism evidence="6 7">
    <name type="scientific">Pseudofrankia inefficax (strain DSM 45817 / CECT 9037 / DDB 130130 / EuI1c)</name>
    <name type="common">Frankia inefficax</name>
    <dbReference type="NCBI Taxonomy" id="298654"/>
    <lineage>
        <taxon>Bacteria</taxon>
        <taxon>Bacillati</taxon>
        <taxon>Actinomycetota</taxon>
        <taxon>Actinomycetes</taxon>
        <taxon>Frankiales</taxon>
        <taxon>Frankiaceae</taxon>
        <taxon>Pseudofrankia</taxon>
    </lineage>
</organism>
<dbReference type="EMBL" id="CP002299">
    <property type="protein sequence ID" value="ADP82320.1"/>
    <property type="molecule type" value="Genomic_DNA"/>
</dbReference>
<dbReference type="Pfam" id="PF00171">
    <property type="entry name" value="Aldedh"/>
    <property type="match status" value="1"/>
</dbReference>
<dbReference type="STRING" id="298654.FraEuI1c_4321"/>
<dbReference type="FunFam" id="3.40.605.10:FF:000007">
    <property type="entry name" value="NAD/NADP-dependent betaine aldehyde dehydrogenase"/>
    <property type="match status" value="1"/>
</dbReference>